<dbReference type="InterPro" id="IPR057326">
    <property type="entry name" value="KR_dom"/>
</dbReference>
<proteinExistence type="inferred from homology"/>
<gene>
    <name evidence="5" type="ORF">EV383_5933</name>
</gene>
<dbReference type="Pfam" id="PF13561">
    <property type="entry name" value="adh_short_C2"/>
    <property type="match status" value="1"/>
</dbReference>
<evidence type="ECO:0000256" key="3">
    <source>
        <dbReference type="ARBA" id="ARBA00023027"/>
    </source>
</evidence>
<dbReference type="Gene3D" id="3.40.50.720">
    <property type="entry name" value="NAD(P)-binding Rossmann-like Domain"/>
    <property type="match status" value="1"/>
</dbReference>
<dbReference type="FunFam" id="3.40.50.720:FF:000084">
    <property type="entry name" value="Short-chain dehydrogenase reductase"/>
    <property type="match status" value="1"/>
</dbReference>
<protein>
    <submittedName>
        <fullName evidence="5">NAD(P)-dependent dehydrogenase (Short-subunit alcohol dehydrogenase family)</fullName>
    </submittedName>
</protein>
<dbReference type="SUPFAM" id="SSF51735">
    <property type="entry name" value="NAD(P)-binding Rossmann-fold domains"/>
    <property type="match status" value="1"/>
</dbReference>
<comment type="caution">
    <text evidence="5">The sequence shown here is derived from an EMBL/GenBank/DDBJ whole genome shotgun (WGS) entry which is preliminary data.</text>
</comment>
<reference evidence="5 6" key="1">
    <citation type="submission" date="2019-02" db="EMBL/GenBank/DDBJ databases">
        <title>Sequencing the genomes of 1000 actinobacteria strains.</title>
        <authorList>
            <person name="Klenk H.-P."/>
        </authorList>
    </citation>
    <scope>NUCLEOTIDE SEQUENCE [LARGE SCALE GENOMIC DNA]</scope>
    <source>
        <strain evidence="5 6">DSM 45779</strain>
    </source>
</reference>
<name>A0A4Q7V860_PSEST</name>
<dbReference type="CDD" id="cd05233">
    <property type="entry name" value="SDR_c"/>
    <property type="match status" value="1"/>
</dbReference>
<dbReference type="OrthoDB" id="3206777at2"/>
<dbReference type="PROSITE" id="PS00061">
    <property type="entry name" value="ADH_SHORT"/>
    <property type="match status" value="1"/>
</dbReference>
<keyword evidence="3" id="KW-0520">NAD</keyword>
<evidence type="ECO:0000256" key="2">
    <source>
        <dbReference type="ARBA" id="ARBA00023002"/>
    </source>
</evidence>
<dbReference type="RefSeq" id="WP_130293180.1">
    <property type="nucleotide sequence ID" value="NZ_SHKL01000001.1"/>
</dbReference>
<organism evidence="5 6">
    <name type="scientific">Pseudonocardia sediminis</name>
    <dbReference type="NCBI Taxonomy" id="1397368"/>
    <lineage>
        <taxon>Bacteria</taxon>
        <taxon>Bacillati</taxon>
        <taxon>Actinomycetota</taxon>
        <taxon>Actinomycetes</taxon>
        <taxon>Pseudonocardiales</taxon>
        <taxon>Pseudonocardiaceae</taxon>
        <taxon>Pseudonocardia</taxon>
    </lineage>
</organism>
<dbReference type="InterPro" id="IPR036291">
    <property type="entry name" value="NAD(P)-bd_dom_sf"/>
</dbReference>
<sequence length="258" mass="26175">MTRFDGHVALVTGGASGIGAAIGSRLRGEGAHVVLADIDADGLARAAAADPDVATVACDVTDSAAVEAAVAETVRRFGRIDSAFAVAGAARFGTITDIAEDDWTFTVDLVLRGTFLTVRHAARAMRAAGHGGAVVIVSSLNAHVPLYGGSSYAAAKAASENFAKSAALELAPHGIRVNAVLPGLVATPLTAPLLGVESVNADYLARIPARRAADPSEIAGPCLYLASDDASYVNGTSLVVDGGWEITNYPDLAPLLEG</sequence>
<dbReference type="PANTHER" id="PTHR24321">
    <property type="entry name" value="DEHYDROGENASES, SHORT CHAIN"/>
    <property type="match status" value="1"/>
</dbReference>
<dbReference type="InterPro" id="IPR002347">
    <property type="entry name" value="SDR_fam"/>
</dbReference>
<evidence type="ECO:0000256" key="1">
    <source>
        <dbReference type="ARBA" id="ARBA00006484"/>
    </source>
</evidence>
<accession>A0A4Q7V860</accession>
<keyword evidence="2" id="KW-0560">Oxidoreductase</keyword>
<evidence type="ECO:0000313" key="6">
    <source>
        <dbReference type="Proteomes" id="UP000291591"/>
    </source>
</evidence>
<feature type="domain" description="Ketoreductase" evidence="4">
    <location>
        <begin position="7"/>
        <end position="183"/>
    </location>
</feature>
<dbReference type="SMART" id="SM00822">
    <property type="entry name" value="PKS_KR"/>
    <property type="match status" value="1"/>
</dbReference>
<dbReference type="GO" id="GO:0016491">
    <property type="term" value="F:oxidoreductase activity"/>
    <property type="evidence" value="ECO:0007669"/>
    <property type="project" value="UniProtKB-KW"/>
</dbReference>
<dbReference type="Proteomes" id="UP000291591">
    <property type="component" value="Unassembled WGS sequence"/>
</dbReference>
<dbReference type="EMBL" id="SHKL01000001">
    <property type="protein sequence ID" value="RZT88979.1"/>
    <property type="molecule type" value="Genomic_DNA"/>
</dbReference>
<dbReference type="PANTHER" id="PTHR24321:SF8">
    <property type="entry name" value="ESTRADIOL 17-BETA-DEHYDROGENASE 8-RELATED"/>
    <property type="match status" value="1"/>
</dbReference>
<keyword evidence="6" id="KW-1185">Reference proteome</keyword>
<evidence type="ECO:0000313" key="5">
    <source>
        <dbReference type="EMBL" id="RZT88979.1"/>
    </source>
</evidence>
<comment type="similarity">
    <text evidence="1">Belongs to the short-chain dehydrogenases/reductases (SDR) family.</text>
</comment>
<dbReference type="PRINTS" id="PR00081">
    <property type="entry name" value="GDHRDH"/>
</dbReference>
<dbReference type="InterPro" id="IPR020904">
    <property type="entry name" value="Sc_DH/Rdtase_CS"/>
</dbReference>
<evidence type="ECO:0000259" key="4">
    <source>
        <dbReference type="SMART" id="SM00822"/>
    </source>
</evidence>
<dbReference type="AlphaFoldDB" id="A0A4Q7V860"/>